<evidence type="ECO:0000256" key="7">
    <source>
        <dbReference type="ARBA" id="ARBA00022679"/>
    </source>
</evidence>
<dbReference type="InterPro" id="IPR020940">
    <property type="entry name" value="Thymidylate_synthase_AS"/>
</dbReference>
<evidence type="ECO:0000256" key="1">
    <source>
        <dbReference type="ARBA" id="ARBA00004992"/>
    </source>
</evidence>
<name>U5NM32_9GAMA</name>
<dbReference type="SUPFAM" id="SSF55831">
    <property type="entry name" value="Thymidylate synthase/dCMP hydroxymethylase"/>
    <property type="match status" value="1"/>
</dbReference>
<evidence type="ECO:0000256" key="10">
    <source>
        <dbReference type="PROSITE-ProRule" id="PRU10016"/>
    </source>
</evidence>
<dbReference type="FunFam" id="3.30.572.10:FF:000002">
    <property type="entry name" value="Possible thymidylate synthase"/>
    <property type="match status" value="1"/>
</dbReference>
<dbReference type="InterPro" id="IPR045097">
    <property type="entry name" value="Thymidate_synth/dCMP_Mease"/>
</dbReference>
<evidence type="ECO:0000256" key="9">
    <source>
        <dbReference type="ARBA" id="ARBA00047344"/>
    </source>
</evidence>
<accession>U5NM32</accession>
<evidence type="ECO:0000259" key="12">
    <source>
        <dbReference type="Pfam" id="PF00303"/>
    </source>
</evidence>
<evidence type="ECO:0000256" key="8">
    <source>
        <dbReference type="ARBA" id="ARBA00022727"/>
    </source>
</evidence>
<keyword evidence="14" id="KW-1185">Reference proteome</keyword>
<sequence length="344" mass="38514">MPEGSTGRPACLGEQAGSGGDRGRRGRRRRRRGRADARSYLAACRALPLPADADRPVNPGERLYLGQLCHILGHGIERADRTGVGTLSVFGMHARYSLRGEFPLLTTKRVYWRGVVEELLWFIRGCTDARRLSERGVKIWNANGSKEFLTARGLGHRREGDLGPVYGFQWRHFGATYEDADADYSGRGVDQLAYILDLIKNHPCDRRMVMSAWNPVDIPKMALPPCHVLCQFYVSAGELSCQLYQRSGDMGLGVPFNIASYALLTYMIAHVSGLRPGELIHVLGDAHIYKNHIEAVKVQLSREPRPFPRLHIVRTVSSIEDFTVDDFSLEGYDPHPAIRMDMAV</sequence>
<dbReference type="InterPro" id="IPR036926">
    <property type="entry name" value="Thymidate_synth/dCMP_Mease_sf"/>
</dbReference>
<dbReference type="NCBIfam" id="NF002497">
    <property type="entry name" value="PRK01827.1-3"/>
    <property type="match status" value="1"/>
</dbReference>
<dbReference type="Proteomes" id="UP000134372">
    <property type="component" value="Segment"/>
</dbReference>
<feature type="compositionally biased region" description="Basic residues" evidence="11">
    <location>
        <begin position="24"/>
        <end position="33"/>
    </location>
</feature>
<dbReference type="PANTHER" id="PTHR11548">
    <property type="entry name" value="THYMIDYLATE SYNTHASE 1"/>
    <property type="match status" value="1"/>
</dbReference>
<evidence type="ECO:0000256" key="5">
    <source>
        <dbReference type="ARBA" id="ARBA00015931"/>
    </source>
</evidence>
<dbReference type="EMBL" id="KF703446">
    <property type="protein sequence ID" value="AGY30693.1"/>
    <property type="molecule type" value="Genomic_DNA"/>
</dbReference>
<dbReference type="CDD" id="cd00351">
    <property type="entry name" value="TS_Pyrimidine_HMase"/>
    <property type="match status" value="1"/>
</dbReference>
<dbReference type="KEGG" id="vg:65099360"/>
<dbReference type="PROSITE" id="PS00091">
    <property type="entry name" value="THYMIDYLATE_SYNTHASE"/>
    <property type="match status" value="1"/>
</dbReference>
<dbReference type="HAMAP" id="MF_00008">
    <property type="entry name" value="Thymidy_synth_bact"/>
    <property type="match status" value="1"/>
</dbReference>
<feature type="domain" description="Thymidylate synthase/dCMP hydroxymethylase" evidence="12">
    <location>
        <begin position="64"/>
        <end position="344"/>
    </location>
</feature>
<comment type="similarity">
    <text evidence="2">Belongs to the thymidylate synthase family.</text>
</comment>
<proteinExistence type="inferred from homology"/>
<evidence type="ECO:0000256" key="11">
    <source>
        <dbReference type="SAM" id="MobiDB-lite"/>
    </source>
</evidence>
<feature type="active site" evidence="10">
    <location>
        <position position="226"/>
    </location>
</feature>
<evidence type="ECO:0000256" key="3">
    <source>
        <dbReference type="ARBA" id="ARBA00011738"/>
    </source>
</evidence>
<protein>
    <recommendedName>
        <fullName evidence="5">Thymidylate synthase</fullName>
        <ecNumber evidence="4">2.1.1.45</ecNumber>
    </recommendedName>
</protein>
<feature type="region of interest" description="Disordered" evidence="11">
    <location>
        <begin position="1"/>
        <end position="35"/>
    </location>
</feature>
<dbReference type="InterPro" id="IPR000398">
    <property type="entry name" value="Thymidylate_synthase"/>
</dbReference>
<dbReference type="RefSeq" id="YP_010084374.1">
    <property type="nucleotide sequence ID" value="NC_055135.1"/>
</dbReference>
<dbReference type="GO" id="GO:0032259">
    <property type="term" value="P:methylation"/>
    <property type="evidence" value="ECO:0007669"/>
    <property type="project" value="UniProtKB-KW"/>
</dbReference>
<evidence type="ECO:0000256" key="4">
    <source>
        <dbReference type="ARBA" id="ARBA00011947"/>
    </source>
</evidence>
<comment type="catalytic activity">
    <reaction evidence="9">
        <text>dUMP + (6R)-5,10-methylene-5,6,7,8-tetrahydrofolate = 7,8-dihydrofolate + dTMP</text>
        <dbReference type="Rhea" id="RHEA:12104"/>
        <dbReference type="ChEBI" id="CHEBI:15636"/>
        <dbReference type="ChEBI" id="CHEBI:57451"/>
        <dbReference type="ChEBI" id="CHEBI:63528"/>
        <dbReference type="ChEBI" id="CHEBI:246422"/>
        <dbReference type="EC" id="2.1.1.45"/>
    </reaction>
</comment>
<keyword evidence="6" id="KW-0489">Methyltransferase</keyword>
<comment type="pathway">
    <text evidence="1">Pyrimidine metabolism; dTTP biosynthesis.</text>
</comment>
<dbReference type="PANTHER" id="PTHR11548:SF2">
    <property type="entry name" value="THYMIDYLATE SYNTHASE"/>
    <property type="match status" value="1"/>
</dbReference>
<dbReference type="Pfam" id="PF00303">
    <property type="entry name" value="Thymidylat_synt"/>
    <property type="match status" value="1"/>
</dbReference>
<evidence type="ECO:0000313" key="14">
    <source>
        <dbReference type="Proteomes" id="UP000134372"/>
    </source>
</evidence>
<dbReference type="Gene3D" id="3.30.572.10">
    <property type="entry name" value="Thymidylate synthase/dCMP hydroxymethylase domain"/>
    <property type="match status" value="1"/>
</dbReference>
<comment type="subunit">
    <text evidence="3">Homodimer.</text>
</comment>
<evidence type="ECO:0000313" key="13">
    <source>
        <dbReference type="EMBL" id="AGY30693.1"/>
    </source>
</evidence>
<dbReference type="NCBIfam" id="TIGR03284">
    <property type="entry name" value="thym_sym"/>
    <property type="match status" value="1"/>
</dbReference>
<dbReference type="InterPro" id="IPR023451">
    <property type="entry name" value="Thymidate_synth/dCMP_Mease_dom"/>
</dbReference>
<dbReference type="GO" id="GO:0004799">
    <property type="term" value="F:thymidylate synthase activity"/>
    <property type="evidence" value="ECO:0007669"/>
    <property type="project" value="UniProtKB-EC"/>
</dbReference>
<evidence type="ECO:0000256" key="6">
    <source>
        <dbReference type="ARBA" id="ARBA00022603"/>
    </source>
</evidence>
<reference evidence="13 14" key="1">
    <citation type="journal article" date="2013" name="J. Virol.">
        <title>Next-Generation Sequence Analysis of the Genome of RFHVMn, the Macaque Homolog of Kaposi's Sarcoma (KS)-Associated Herpesvirus, from a KS-Like Tumor of a Pig-Tailed Macaque.</title>
        <authorList>
            <person name="Bruce A.G."/>
            <person name="Ryan J.T."/>
            <person name="Thomas M.J."/>
            <person name="Peng X."/>
            <person name="Grundhoff A."/>
            <person name="Tsai C.C."/>
            <person name="Rose T.M."/>
        </authorList>
    </citation>
    <scope>NUCLEOTIDE SEQUENCE [LARGE SCALE GENOMIC DNA]</scope>
    <source>
        <strain evidence="13">RFHVMnM78114</strain>
    </source>
</reference>
<organism evidence="13 14">
    <name type="scientific">Retroperitoneal fibromatosis-associated herpesvirus</name>
    <dbReference type="NCBI Taxonomy" id="111469"/>
    <lineage>
        <taxon>Viruses</taxon>
        <taxon>Duplodnaviria</taxon>
        <taxon>Heunggongvirae</taxon>
        <taxon>Peploviricota</taxon>
        <taxon>Herviviricetes</taxon>
        <taxon>Herpesvirales</taxon>
        <taxon>Orthoherpesviridae</taxon>
        <taxon>Gammaherpesvirinae</taxon>
        <taxon>Rhadinovirus</taxon>
        <taxon>Rhadinovirus macacinegamma8</taxon>
        <taxon>Macacine gammaherpesvirus 8</taxon>
    </lineage>
</organism>
<keyword evidence="8" id="KW-0545">Nucleotide biosynthesis</keyword>
<keyword evidence="7" id="KW-0808">Transferase</keyword>
<dbReference type="GO" id="GO:0006231">
    <property type="term" value="P:dTMP biosynthetic process"/>
    <property type="evidence" value="ECO:0007669"/>
    <property type="project" value="InterPro"/>
</dbReference>
<evidence type="ECO:0000256" key="2">
    <source>
        <dbReference type="ARBA" id="ARBA00009972"/>
    </source>
</evidence>
<dbReference type="GeneID" id="65099360"/>
<dbReference type="EC" id="2.1.1.45" evidence="4"/>
<dbReference type="PRINTS" id="PR00108">
    <property type="entry name" value="THYMDSNTHASE"/>
</dbReference>